<accession>A0A385SQG9</accession>
<protein>
    <submittedName>
        <fullName evidence="1">Uncharacterized protein</fullName>
    </submittedName>
</protein>
<gene>
    <name evidence="1" type="ORF">D4L85_18800</name>
</gene>
<dbReference type="KEGG" id="chk:D4L85_18800"/>
<keyword evidence="2" id="KW-1185">Reference proteome</keyword>
<dbReference type="EMBL" id="CP032382">
    <property type="protein sequence ID" value="AYB32497.1"/>
    <property type="molecule type" value="Genomic_DNA"/>
</dbReference>
<reference evidence="2" key="1">
    <citation type="submission" date="2018-09" db="EMBL/GenBank/DDBJ databases">
        <title>Chryseolinea sp. KIS68-18 isolated from soil.</title>
        <authorList>
            <person name="Weon H.-Y."/>
            <person name="Kwon S.-W."/>
            <person name="Lee S.A."/>
        </authorList>
    </citation>
    <scope>NUCLEOTIDE SEQUENCE [LARGE SCALE GENOMIC DNA]</scope>
    <source>
        <strain evidence="2">KIS68-18</strain>
    </source>
</reference>
<dbReference type="AlphaFoldDB" id="A0A385SQG9"/>
<proteinExistence type="predicted"/>
<name>A0A385SQG9_9BACT</name>
<evidence type="ECO:0000313" key="1">
    <source>
        <dbReference type="EMBL" id="AYB32497.1"/>
    </source>
</evidence>
<organism evidence="1 2">
    <name type="scientific">Chryseolinea soli</name>
    <dbReference type="NCBI Taxonomy" id="2321403"/>
    <lineage>
        <taxon>Bacteria</taxon>
        <taxon>Pseudomonadati</taxon>
        <taxon>Bacteroidota</taxon>
        <taxon>Cytophagia</taxon>
        <taxon>Cytophagales</taxon>
        <taxon>Fulvivirgaceae</taxon>
        <taxon>Chryseolinea</taxon>
    </lineage>
</organism>
<evidence type="ECO:0000313" key="2">
    <source>
        <dbReference type="Proteomes" id="UP000266183"/>
    </source>
</evidence>
<dbReference type="Proteomes" id="UP000266183">
    <property type="component" value="Chromosome"/>
</dbReference>
<sequence length="155" mass="17386">MRSMILIIFFPLSAALAQSKGGDISIDDVERGRDRVHMKLTVSFNETKGDEQAFLIFMVATPSSEQLRVADFQSGDNTYIKFEKADESPREFAVYLNSRSWNGPAIIYPILVQGPPESFLRVLSVIDGEFDTINQVLNVIGKSRCKPLTYAEHPL</sequence>